<name>A0AAN8C332_CHAGU</name>
<accession>A0AAN8C332</accession>
<reference evidence="2 3" key="1">
    <citation type="journal article" date="2023" name="Mol. Biol. Evol.">
        <title>Genomics of Secondarily Temperate Adaptation in the Only Non-Antarctic Icefish.</title>
        <authorList>
            <person name="Rivera-Colon A.G."/>
            <person name="Rayamajhi N."/>
            <person name="Minhas B.F."/>
            <person name="Madrigal G."/>
            <person name="Bilyk K.T."/>
            <person name="Yoon V."/>
            <person name="Hune M."/>
            <person name="Gregory S."/>
            <person name="Cheng C.H.C."/>
            <person name="Catchen J.M."/>
        </authorList>
    </citation>
    <scope>NUCLEOTIDE SEQUENCE [LARGE SCALE GENOMIC DNA]</scope>
    <source>
        <tissue evidence="2">White muscle</tissue>
    </source>
</reference>
<dbReference type="AlphaFoldDB" id="A0AAN8C332"/>
<keyword evidence="3" id="KW-1185">Reference proteome</keyword>
<proteinExistence type="predicted"/>
<protein>
    <submittedName>
        <fullName evidence="2">Uncharacterized protein</fullName>
    </submittedName>
</protein>
<evidence type="ECO:0000313" key="2">
    <source>
        <dbReference type="EMBL" id="KAK5895925.1"/>
    </source>
</evidence>
<evidence type="ECO:0000313" key="3">
    <source>
        <dbReference type="Proteomes" id="UP001331515"/>
    </source>
</evidence>
<sequence>MGRIGNSLSHLMLAVSTSLQQAPAEPPLLGLSYASLQAFALITQELGRVMSFLVQTRRQVWLAQSPLTETCRRVLRSVPVKPGELFGSAALEALERAAQARQTRQQLSGLRRPVLPAGPGATLAATLSHWLTGVVCRGPSSPLNRPMTFVPQLAWLPGASCFRALPAPPRGLQGPGG</sequence>
<dbReference type="Proteomes" id="UP001331515">
    <property type="component" value="Unassembled WGS sequence"/>
</dbReference>
<feature type="chain" id="PRO_5042813979" evidence="1">
    <location>
        <begin position="25"/>
        <end position="177"/>
    </location>
</feature>
<feature type="signal peptide" evidence="1">
    <location>
        <begin position="1"/>
        <end position="24"/>
    </location>
</feature>
<evidence type="ECO:0000256" key="1">
    <source>
        <dbReference type="SAM" id="SignalP"/>
    </source>
</evidence>
<dbReference type="EMBL" id="JAURVH010001534">
    <property type="protein sequence ID" value="KAK5895925.1"/>
    <property type="molecule type" value="Genomic_DNA"/>
</dbReference>
<organism evidence="2 3">
    <name type="scientific">Champsocephalus gunnari</name>
    <name type="common">Mackerel icefish</name>
    <dbReference type="NCBI Taxonomy" id="52237"/>
    <lineage>
        <taxon>Eukaryota</taxon>
        <taxon>Metazoa</taxon>
        <taxon>Chordata</taxon>
        <taxon>Craniata</taxon>
        <taxon>Vertebrata</taxon>
        <taxon>Euteleostomi</taxon>
        <taxon>Actinopterygii</taxon>
        <taxon>Neopterygii</taxon>
        <taxon>Teleostei</taxon>
        <taxon>Neoteleostei</taxon>
        <taxon>Acanthomorphata</taxon>
        <taxon>Eupercaria</taxon>
        <taxon>Perciformes</taxon>
        <taxon>Notothenioidei</taxon>
        <taxon>Channichthyidae</taxon>
        <taxon>Champsocephalus</taxon>
    </lineage>
</organism>
<gene>
    <name evidence="2" type="ORF">CgunFtcFv8_009578</name>
</gene>
<keyword evidence="1" id="KW-0732">Signal</keyword>
<comment type="caution">
    <text evidence="2">The sequence shown here is derived from an EMBL/GenBank/DDBJ whole genome shotgun (WGS) entry which is preliminary data.</text>
</comment>